<evidence type="ECO:0000313" key="2">
    <source>
        <dbReference type="EMBL" id="AXY78260.1"/>
    </source>
</evidence>
<gene>
    <name evidence="2" type="ORF">D3H65_31565</name>
</gene>
<dbReference type="OrthoDB" id="660602at2"/>
<dbReference type="InterPro" id="IPR058093">
    <property type="entry name" value="LA_2272-like"/>
</dbReference>
<organism evidence="2 3">
    <name type="scientific">Paraflavitalea soli</name>
    <dbReference type="NCBI Taxonomy" id="2315862"/>
    <lineage>
        <taxon>Bacteria</taxon>
        <taxon>Pseudomonadati</taxon>
        <taxon>Bacteroidota</taxon>
        <taxon>Chitinophagia</taxon>
        <taxon>Chitinophagales</taxon>
        <taxon>Chitinophagaceae</taxon>
        <taxon>Paraflavitalea</taxon>
    </lineage>
</organism>
<dbReference type="KEGG" id="pseg:D3H65_31565"/>
<keyword evidence="3" id="KW-1185">Reference proteome</keyword>
<feature type="chain" id="PRO_5017685225" evidence="1">
    <location>
        <begin position="18"/>
        <end position="386"/>
    </location>
</feature>
<protein>
    <submittedName>
        <fullName evidence="2">Uncharacterized protein</fullName>
    </submittedName>
</protein>
<dbReference type="NCBIfam" id="NF047436">
    <property type="entry name" value="LA_2272_repeat"/>
    <property type="match status" value="1"/>
</dbReference>
<dbReference type="EMBL" id="CP032157">
    <property type="protein sequence ID" value="AXY78260.1"/>
    <property type="molecule type" value="Genomic_DNA"/>
</dbReference>
<proteinExistence type="predicted"/>
<evidence type="ECO:0000313" key="3">
    <source>
        <dbReference type="Proteomes" id="UP000263900"/>
    </source>
</evidence>
<keyword evidence="1" id="KW-0732">Signal</keyword>
<dbReference type="Proteomes" id="UP000263900">
    <property type="component" value="Chromosome"/>
</dbReference>
<reference evidence="2 3" key="1">
    <citation type="submission" date="2018-09" db="EMBL/GenBank/DDBJ databases">
        <title>Genome sequencing of strain 6GH32-13.</title>
        <authorList>
            <person name="Weon H.-Y."/>
            <person name="Heo J."/>
            <person name="Kwon S.-W."/>
        </authorList>
    </citation>
    <scope>NUCLEOTIDE SEQUENCE [LARGE SCALE GENOMIC DNA]</scope>
    <source>
        <strain evidence="2 3">5GH32-13</strain>
    </source>
</reference>
<sequence length="386" mass="43224">MILLCLTCLNTVCLAQADSSQNLYFVPGNGEAHFEKNDYRPGKNAFYIYRNCIYDLVLKNKQVLSIRVTDIRNDSIYYTSAFNHTIVLWKDWQTDTLALHPMQLKKIRLIGDRLLGLYGTYSLSKCRYVFEKSNTPRFFPTEKIISYAADSSYSVVYELVSYLTAQGLDKVYEQRGITYYSESAMPGEHKDTAQKNYYARPAPKKRPRLVKNIAWFTPSKATEINGLTVGLQTNMDDGNPLVINGMNLSVDGISAFLGMFGIAYMFANTDLAKMTDTLDKSNVHSSLNGLSISAGGLIGDDMRVRGISINGAISMVNEMTGLHITGTQNRTDEFKGVVITGITNRALKGRGLQIGLLNVCKDLKGVQIGLWNVNSKRSLPFINWRF</sequence>
<evidence type="ECO:0000256" key="1">
    <source>
        <dbReference type="SAM" id="SignalP"/>
    </source>
</evidence>
<accession>A0A3B7MYT7</accession>
<dbReference type="AlphaFoldDB" id="A0A3B7MYT7"/>
<feature type="signal peptide" evidence="1">
    <location>
        <begin position="1"/>
        <end position="17"/>
    </location>
</feature>
<name>A0A3B7MYT7_9BACT</name>